<reference evidence="2" key="1">
    <citation type="submission" date="2020-08" db="EMBL/GenBank/DDBJ databases">
        <title>Multicomponent nature underlies the extraordinary mechanical properties of spider dragline silk.</title>
        <authorList>
            <person name="Kono N."/>
            <person name="Nakamura H."/>
            <person name="Mori M."/>
            <person name="Yoshida Y."/>
            <person name="Ohtoshi R."/>
            <person name="Malay A.D."/>
            <person name="Moran D.A.P."/>
            <person name="Tomita M."/>
            <person name="Numata K."/>
            <person name="Arakawa K."/>
        </authorList>
    </citation>
    <scope>NUCLEOTIDE SEQUENCE</scope>
</reference>
<name>A0A8X6U311_NEPPI</name>
<evidence type="ECO:0000256" key="1">
    <source>
        <dbReference type="SAM" id="MobiDB-lite"/>
    </source>
</evidence>
<keyword evidence="3" id="KW-1185">Reference proteome</keyword>
<accession>A0A8X6U311</accession>
<protein>
    <submittedName>
        <fullName evidence="2">Uncharacterized protein</fullName>
    </submittedName>
</protein>
<sequence>MSQFYEDVSDASNSDDSDFKKSYTLFRDNEKWLSVLEMIPFEEHFANIPTGENVANIPTGENVANIPIGENVANIPMEENFANISMEENVENIPMKENVENIPMKENVENIPMEENFANIPIEENFANIPIEENDANIPIEENDANIPIEENDANIPFEGNLMDPEWVLNRELEKQAINEQSEENIPETGPEIVAEILKILGIKKYDDQILECMLKFTTGKLSKFMTTMNFENPETTIASPSSPLSVSSDGFE</sequence>
<feature type="compositionally biased region" description="Acidic residues" evidence="1">
    <location>
        <begin position="7"/>
        <end position="16"/>
    </location>
</feature>
<dbReference type="OrthoDB" id="66881at2759"/>
<feature type="region of interest" description="Disordered" evidence="1">
    <location>
        <begin position="234"/>
        <end position="253"/>
    </location>
</feature>
<organism evidence="2 3">
    <name type="scientific">Nephila pilipes</name>
    <name type="common">Giant wood spider</name>
    <name type="synonym">Nephila maculata</name>
    <dbReference type="NCBI Taxonomy" id="299642"/>
    <lineage>
        <taxon>Eukaryota</taxon>
        <taxon>Metazoa</taxon>
        <taxon>Ecdysozoa</taxon>
        <taxon>Arthropoda</taxon>
        <taxon>Chelicerata</taxon>
        <taxon>Arachnida</taxon>
        <taxon>Araneae</taxon>
        <taxon>Araneomorphae</taxon>
        <taxon>Entelegynae</taxon>
        <taxon>Araneoidea</taxon>
        <taxon>Nephilidae</taxon>
        <taxon>Nephila</taxon>
    </lineage>
</organism>
<dbReference type="AlphaFoldDB" id="A0A8X6U311"/>
<evidence type="ECO:0000313" key="3">
    <source>
        <dbReference type="Proteomes" id="UP000887013"/>
    </source>
</evidence>
<evidence type="ECO:0000313" key="2">
    <source>
        <dbReference type="EMBL" id="GFT69908.1"/>
    </source>
</evidence>
<gene>
    <name evidence="2" type="ORF">NPIL_483161</name>
</gene>
<feature type="region of interest" description="Disordered" evidence="1">
    <location>
        <begin position="1"/>
        <end position="20"/>
    </location>
</feature>
<dbReference type="EMBL" id="BMAW01020775">
    <property type="protein sequence ID" value="GFT69908.1"/>
    <property type="molecule type" value="Genomic_DNA"/>
</dbReference>
<comment type="caution">
    <text evidence="2">The sequence shown here is derived from an EMBL/GenBank/DDBJ whole genome shotgun (WGS) entry which is preliminary data.</text>
</comment>
<feature type="compositionally biased region" description="Low complexity" evidence="1">
    <location>
        <begin position="240"/>
        <end position="253"/>
    </location>
</feature>
<proteinExistence type="predicted"/>
<dbReference type="Proteomes" id="UP000887013">
    <property type="component" value="Unassembled WGS sequence"/>
</dbReference>